<evidence type="ECO:0000256" key="4">
    <source>
        <dbReference type="ARBA" id="ARBA00022989"/>
    </source>
</evidence>
<dbReference type="OrthoDB" id="1787043at2"/>
<sequence>MLTSNPAGFWIRFFALILDGIFMFIVIGIIATIVYGQFYIERFTVLDTFDFLYHLLLPVFWYGYTVGKKVLGVRIARLDGEKVGLGTMLMRNVVAGLVYALTFGIAVIVSAFMVGLREDSRSVHDFIAGTYVTYNPPEELDNVYGNDHY</sequence>
<keyword evidence="5 6" id="KW-0472">Membrane</keyword>
<protein>
    <recommendedName>
        <fullName evidence="7">RDD domain-containing protein</fullName>
    </recommendedName>
</protein>
<evidence type="ECO:0000256" key="5">
    <source>
        <dbReference type="ARBA" id="ARBA00023136"/>
    </source>
</evidence>
<reference evidence="8 9" key="1">
    <citation type="submission" date="2016-10" db="EMBL/GenBank/DDBJ databases">
        <title>Draft genome sequences of four alkaliphilic bacteria belonging to the Anaerobacillus genus.</title>
        <authorList>
            <person name="Bassil N.M."/>
            <person name="Lloyd J.R."/>
        </authorList>
    </citation>
    <scope>NUCLEOTIDE SEQUENCE [LARGE SCALE GENOMIC DNA]</scope>
    <source>
        <strain evidence="8 9">DSM 15340</strain>
    </source>
</reference>
<proteinExistence type="predicted"/>
<dbReference type="PANTHER" id="PTHR36115:SF9">
    <property type="entry name" value="LMO1584 PROTEIN"/>
    <property type="match status" value="1"/>
</dbReference>
<dbReference type="Pfam" id="PF06271">
    <property type="entry name" value="RDD"/>
    <property type="match status" value="1"/>
</dbReference>
<keyword evidence="3 6" id="KW-0812">Transmembrane</keyword>
<keyword evidence="9" id="KW-1185">Reference proteome</keyword>
<evidence type="ECO:0000256" key="6">
    <source>
        <dbReference type="SAM" id="Phobius"/>
    </source>
</evidence>
<keyword evidence="2" id="KW-1003">Cell membrane</keyword>
<organism evidence="8 9">
    <name type="scientific">Anaerobacillus arseniciselenatis</name>
    <dbReference type="NCBI Taxonomy" id="85682"/>
    <lineage>
        <taxon>Bacteria</taxon>
        <taxon>Bacillati</taxon>
        <taxon>Bacillota</taxon>
        <taxon>Bacilli</taxon>
        <taxon>Bacillales</taxon>
        <taxon>Bacillaceae</taxon>
        <taxon>Anaerobacillus</taxon>
    </lineage>
</organism>
<feature type="domain" description="RDD" evidence="7">
    <location>
        <begin position="6"/>
        <end position="129"/>
    </location>
</feature>
<evidence type="ECO:0000313" key="9">
    <source>
        <dbReference type="Proteomes" id="UP000180098"/>
    </source>
</evidence>
<evidence type="ECO:0000313" key="8">
    <source>
        <dbReference type="EMBL" id="OIJ15505.1"/>
    </source>
</evidence>
<dbReference type="EMBL" id="MLQQ01000001">
    <property type="protein sequence ID" value="OIJ15505.1"/>
    <property type="molecule type" value="Genomic_DNA"/>
</dbReference>
<dbReference type="PANTHER" id="PTHR36115">
    <property type="entry name" value="PROLINE-RICH ANTIGEN HOMOLOG-RELATED"/>
    <property type="match status" value="1"/>
</dbReference>
<dbReference type="InterPro" id="IPR010432">
    <property type="entry name" value="RDD"/>
</dbReference>
<gene>
    <name evidence="8" type="ORF">BKP35_00475</name>
</gene>
<feature type="transmembrane region" description="Helical" evidence="6">
    <location>
        <begin position="43"/>
        <end position="64"/>
    </location>
</feature>
<dbReference type="AlphaFoldDB" id="A0A1S2LVY2"/>
<dbReference type="InterPro" id="IPR051791">
    <property type="entry name" value="Pra-immunoreactive"/>
</dbReference>
<feature type="transmembrane region" description="Helical" evidence="6">
    <location>
        <begin position="93"/>
        <end position="116"/>
    </location>
</feature>
<dbReference type="GO" id="GO:0005886">
    <property type="term" value="C:plasma membrane"/>
    <property type="evidence" value="ECO:0007669"/>
    <property type="project" value="UniProtKB-SubCell"/>
</dbReference>
<evidence type="ECO:0000259" key="7">
    <source>
        <dbReference type="Pfam" id="PF06271"/>
    </source>
</evidence>
<feature type="transmembrane region" description="Helical" evidence="6">
    <location>
        <begin position="12"/>
        <end position="36"/>
    </location>
</feature>
<evidence type="ECO:0000256" key="1">
    <source>
        <dbReference type="ARBA" id="ARBA00004651"/>
    </source>
</evidence>
<evidence type="ECO:0000256" key="2">
    <source>
        <dbReference type="ARBA" id="ARBA00022475"/>
    </source>
</evidence>
<dbReference type="RefSeq" id="WP_071311430.1">
    <property type="nucleotide sequence ID" value="NZ_MLQQ01000001.1"/>
</dbReference>
<comment type="caution">
    <text evidence="8">The sequence shown here is derived from an EMBL/GenBank/DDBJ whole genome shotgun (WGS) entry which is preliminary data.</text>
</comment>
<comment type="subcellular location">
    <subcellularLocation>
        <location evidence="1">Cell membrane</location>
        <topology evidence="1">Multi-pass membrane protein</topology>
    </subcellularLocation>
</comment>
<dbReference type="Proteomes" id="UP000180098">
    <property type="component" value="Unassembled WGS sequence"/>
</dbReference>
<evidence type="ECO:0000256" key="3">
    <source>
        <dbReference type="ARBA" id="ARBA00022692"/>
    </source>
</evidence>
<name>A0A1S2LVY2_9BACI</name>
<keyword evidence="4 6" id="KW-1133">Transmembrane helix</keyword>
<accession>A0A1S2LVY2</accession>